<protein>
    <submittedName>
        <fullName evidence="1">15879_t:CDS:1</fullName>
    </submittedName>
</protein>
<sequence>LEKILKRPIKLLDITHGTIFNSEKCQSDRMVEYYKGDTWEAISNALRGPQAIWLIGHTEIIEACKQLINDTIDWQYLERIINKEKKSILSESLKVVDLAEQVFGANHAGSQLTNEINEWYPISGKVNKNIRQACVEHGHGGCWNVPDYHVNDVVYINIKECYPASMRGQGKYTPWFNRFGHPTHYLVQVAVNRKLPEDDITGFAQ</sequence>
<organism evidence="1 2">
    <name type="scientific">Racocetra persica</name>
    <dbReference type="NCBI Taxonomy" id="160502"/>
    <lineage>
        <taxon>Eukaryota</taxon>
        <taxon>Fungi</taxon>
        <taxon>Fungi incertae sedis</taxon>
        <taxon>Mucoromycota</taxon>
        <taxon>Glomeromycotina</taxon>
        <taxon>Glomeromycetes</taxon>
        <taxon>Diversisporales</taxon>
        <taxon>Gigasporaceae</taxon>
        <taxon>Racocetra</taxon>
    </lineage>
</organism>
<reference evidence="1" key="1">
    <citation type="submission" date="2021-06" db="EMBL/GenBank/DDBJ databases">
        <authorList>
            <person name="Kallberg Y."/>
            <person name="Tangrot J."/>
            <person name="Rosling A."/>
        </authorList>
    </citation>
    <scope>NUCLEOTIDE SEQUENCE</scope>
    <source>
        <strain evidence="1">MA461A</strain>
    </source>
</reference>
<dbReference type="EMBL" id="CAJVQC010126923">
    <property type="protein sequence ID" value="CAG8840489.1"/>
    <property type="molecule type" value="Genomic_DNA"/>
</dbReference>
<comment type="caution">
    <text evidence="1">The sequence shown here is derived from an EMBL/GenBank/DDBJ whole genome shotgun (WGS) entry which is preliminary data.</text>
</comment>
<dbReference type="Proteomes" id="UP000789920">
    <property type="component" value="Unassembled WGS sequence"/>
</dbReference>
<proteinExistence type="predicted"/>
<feature type="non-terminal residue" evidence="1">
    <location>
        <position position="1"/>
    </location>
</feature>
<evidence type="ECO:0000313" key="2">
    <source>
        <dbReference type="Proteomes" id="UP000789920"/>
    </source>
</evidence>
<keyword evidence="2" id="KW-1185">Reference proteome</keyword>
<evidence type="ECO:0000313" key="1">
    <source>
        <dbReference type="EMBL" id="CAG8840489.1"/>
    </source>
</evidence>
<name>A0ACA9SHZ6_9GLOM</name>
<gene>
    <name evidence="1" type="ORF">RPERSI_LOCUS31450</name>
</gene>
<feature type="non-terminal residue" evidence="1">
    <location>
        <position position="205"/>
    </location>
</feature>
<accession>A0ACA9SHZ6</accession>